<feature type="region of interest" description="Disordered" evidence="1">
    <location>
        <begin position="382"/>
        <end position="405"/>
    </location>
</feature>
<dbReference type="InParanoid" id="A0A7M7T5W5"/>
<feature type="compositionally biased region" description="Basic and acidic residues" evidence="1">
    <location>
        <begin position="727"/>
        <end position="739"/>
    </location>
</feature>
<feature type="region of interest" description="Disordered" evidence="1">
    <location>
        <begin position="600"/>
        <end position="926"/>
    </location>
</feature>
<evidence type="ECO:0000313" key="4">
    <source>
        <dbReference type="Proteomes" id="UP000007110"/>
    </source>
</evidence>
<accession>A0A7M7T5W5</accession>
<feature type="compositionally biased region" description="Basic and acidic residues" evidence="1">
    <location>
        <begin position="569"/>
        <end position="578"/>
    </location>
</feature>
<dbReference type="PANTHER" id="PTHR22972">
    <property type="entry name" value="SERINE/THREONINE PROTEIN KINASE"/>
    <property type="match status" value="1"/>
</dbReference>
<dbReference type="Proteomes" id="UP000007110">
    <property type="component" value="Unassembled WGS sequence"/>
</dbReference>
<feature type="compositionally biased region" description="Basic and acidic residues" evidence="1">
    <location>
        <begin position="659"/>
        <end position="675"/>
    </location>
</feature>
<sequence>MLEDLKATTAACSAFEQHRFKSHLCVHCFKPKLAHVEKVDKKMDTTKILALDNNINNVQEHDGKAAKQQKYDIPKVIIRNQNNLQKDVKGRGERQAERNNRKRGKERTKESLPHNAKRDATSKATKNALTFNIPCEAECPSGLDNTVSSRNESTQAGIKSSESCSENGSININVGQGQETNGNIYPDNNPSDSELELSGSYSEQYRRALRPVQKAGNPSKTRGRSRHDPELPEFVKVAKNLRHIQSMGNTSSAEVHSSNNNNHSVIETEEMLPNLPDLPNVVGSDASVEELQKLVDSKSNLPMNFVMNSQSTLTGHETLPKSVGKSRPSIKPLTKHIRQTSDPEVFMPSTNKKIVVNVSTSTGENMKDVKTENVVVRNSQLSSDVYFGKPPVTSPQKHAGDDEQQDLTSRYGHIADCVTIISQSGEVSHRYEIDKGDSGSAEMDNGSGSQSPTVRTKPYRVVDLNDNQAKKSSSNGTSSNSGRMSHELDEGLGLIQQEDGGASTSMDPSSRYSRRNVALVDGIYTASQLNTDSGINDSMESSDSSDAPKHETPPAQSSKRNTPPYPIILHDEQPPDNRKNKRNSGQYKVPIFIMPKAFNSSECDGTKDSNGGEVDAQVLQGLNQSVDYLQPKEKSSEKQVTAPSREETAKNESSQNLLESKRVSMSDETLRETRRPSRSRSKTHPVLEEELSNGSSGKDPDIPDFGQTRLKRVAPRPPSMELTEQNFGRERDDRLDSLPHRSPPPPPQNKKEKKKSIDRSSSDLSDDNDRSSYPQASNTDKLKVETRISGSSGRGDEVRREMSPTRHRDMSPLRNQHESRKATPVKKESNFRARLREFSPTGRRELSPVSRGKQKENQPSAPPMRRVASPPPPLNRPQQLNLPNTSATQDAPAVTTKSKRSKLPWKRKKKRNDSGSPEREFNSEEVEKWLTSSFCAPAAPPAVNDSHPRNSLERLEVINAYRGQPTVAIKQASQATTKAASPATPGTNGTTPTATTPTTATNHNRNSLVESEDDDVTRSGGKRRAPKPPTPLPDFQDEDNSEDPAPLQKSYSLSPTSRRKSIPEEENHLYENLGANRANIAPQKPARRRQRNRTTGFEDLPSRVKRMAPKTPEKPTPGDTGDDVIDGNGAKQLVFDDIHLSSSPPLKSALRSTQSEPLRTDAEGKVVPKRPVRIIAPEDAAIDTQSHSTVLRSDYTNLALVPQVHLDDTIHKDAETQVDDSPQRVEPSLADARCSLNPLNSSSLDQSSQRNLLNDVSAVHRQALTQLSRTTPRTPLDWTECEDSVWKEQATSEPQCRSAGAAFFGVRHPTNPSSPAGLLVCCDPNKATQVLQMAEMTKSMATHPNLISVSHATKDTITIDPSLFEQRKTRSSPLTGGSIETALVLTDDLPTGNVAEYVSQNTEKHEHLPEVYERDVALMLLQLCQGLCELQSRSMCLESLKLDHLLLTESGLPGGGHRLVINHLMGAEVVSPARTDEKEVASKLEQKCHEFDVGILIFEFLHQPNPFSTRTSLIISDYTADDLPGIPVKSSLSADLRTIAAKLLAKNPQDRLTCNQAVSLLQCLLWGPPSTVYTDNANTAEALNQELERWLVAEQAKMVTKVALYSLLGRASSENKSGLTLSDQLQCQYLSDSTVDTCKEAMRMLHGKNESETVNVIDSDLDL</sequence>
<organism evidence="3 4">
    <name type="scientific">Strongylocentrotus purpuratus</name>
    <name type="common">Purple sea urchin</name>
    <dbReference type="NCBI Taxonomy" id="7668"/>
    <lineage>
        <taxon>Eukaryota</taxon>
        <taxon>Metazoa</taxon>
        <taxon>Echinodermata</taxon>
        <taxon>Eleutherozoa</taxon>
        <taxon>Echinozoa</taxon>
        <taxon>Echinoidea</taxon>
        <taxon>Euechinoidea</taxon>
        <taxon>Echinacea</taxon>
        <taxon>Camarodonta</taxon>
        <taxon>Echinidea</taxon>
        <taxon>Strongylocentrotidae</taxon>
        <taxon>Strongylocentrotus</taxon>
    </lineage>
</organism>
<evidence type="ECO:0000259" key="2">
    <source>
        <dbReference type="PROSITE" id="PS50011"/>
    </source>
</evidence>
<dbReference type="InterPro" id="IPR011009">
    <property type="entry name" value="Kinase-like_dom_sf"/>
</dbReference>
<dbReference type="Gene3D" id="1.10.510.10">
    <property type="entry name" value="Transferase(Phosphotransferase) domain 1"/>
    <property type="match status" value="1"/>
</dbReference>
<dbReference type="GO" id="GO:0005524">
    <property type="term" value="F:ATP binding"/>
    <property type="evidence" value="ECO:0007669"/>
    <property type="project" value="InterPro"/>
</dbReference>
<dbReference type="GO" id="GO:0004672">
    <property type="term" value="F:protein kinase activity"/>
    <property type="evidence" value="ECO:0000318"/>
    <property type="project" value="GO_Central"/>
</dbReference>
<feature type="region of interest" description="Disordered" evidence="1">
    <location>
        <begin position="969"/>
        <end position="1128"/>
    </location>
</feature>
<feature type="compositionally biased region" description="Polar residues" evidence="1">
    <location>
        <begin position="1144"/>
        <end position="1157"/>
    </location>
</feature>
<dbReference type="InterPro" id="IPR000719">
    <property type="entry name" value="Prot_kinase_dom"/>
</dbReference>
<dbReference type="InterPro" id="IPR051511">
    <property type="entry name" value="MitoQC_Scaffold_Kinases"/>
</dbReference>
<feature type="region of interest" description="Disordered" evidence="1">
    <location>
        <begin position="140"/>
        <end position="231"/>
    </location>
</feature>
<reference evidence="3" key="2">
    <citation type="submission" date="2021-01" db="UniProtKB">
        <authorList>
            <consortium name="EnsemblMetazoa"/>
        </authorList>
    </citation>
    <scope>IDENTIFICATION</scope>
</reference>
<dbReference type="PANTHER" id="PTHR22972:SF8">
    <property type="entry name" value="PROTEIN KINASE DOMAIN-CONTAINING PROTEIN"/>
    <property type="match status" value="1"/>
</dbReference>
<feature type="compositionally biased region" description="Basic and acidic residues" evidence="1">
    <location>
        <begin position="86"/>
        <end position="99"/>
    </location>
</feature>
<dbReference type="FunFam" id="1.10.510.10:FF:001474">
    <property type="entry name" value="Pseudopodium-enriched atypical kinase 1"/>
    <property type="match status" value="1"/>
</dbReference>
<dbReference type="OrthoDB" id="9886644at2759"/>
<dbReference type="OMA" id="IADCVTI"/>
<dbReference type="SUPFAM" id="SSF56112">
    <property type="entry name" value="Protein kinase-like (PK-like)"/>
    <property type="match status" value="1"/>
</dbReference>
<feature type="compositionally biased region" description="Basic and acidic residues" evidence="1">
    <location>
        <begin position="912"/>
        <end position="926"/>
    </location>
</feature>
<evidence type="ECO:0000256" key="1">
    <source>
        <dbReference type="SAM" id="MobiDB-lite"/>
    </source>
</evidence>
<feature type="compositionally biased region" description="Low complexity" evidence="1">
    <location>
        <begin position="472"/>
        <end position="482"/>
    </location>
</feature>
<dbReference type="PROSITE" id="PS50011">
    <property type="entry name" value="PROTEIN_KINASE_DOM"/>
    <property type="match status" value="1"/>
</dbReference>
<proteinExistence type="predicted"/>
<protein>
    <recommendedName>
        <fullName evidence="2">Protein kinase domain-containing protein</fullName>
    </recommendedName>
</protein>
<dbReference type="GeneID" id="752284"/>
<dbReference type="EnsemblMetazoa" id="XM_031000296">
    <property type="protein sequence ID" value="XP_030856156"/>
    <property type="gene ID" value="LOC752284"/>
</dbReference>
<feature type="region of interest" description="Disordered" evidence="1">
    <location>
        <begin position="1144"/>
        <end position="1165"/>
    </location>
</feature>
<keyword evidence="4" id="KW-1185">Reference proteome</keyword>
<evidence type="ECO:0000313" key="3">
    <source>
        <dbReference type="EnsemblMetazoa" id="XP_030856156"/>
    </source>
</evidence>
<feature type="compositionally biased region" description="Basic residues" evidence="1">
    <location>
        <begin position="897"/>
        <end position="911"/>
    </location>
</feature>
<feature type="compositionally biased region" description="Basic and acidic residues" evidence="1">
    <location>
        <begin position="107"/>
        <end position="121"/>
    </location>
</feature>
<feature type="compositionally biased region" description="Basic and acidic residues" evidence="1">
    <location>
        <begin position="794"/>
        <end position="846"/>
    </location>
</feature>
<dbReference type="KEGG" id="spu:752284"/>
<feature type="compositionally biased region" description="Polar residues" evidence="1">
    <location>
        <begin position="529"/>
        <end position="545"/>
    </location>
</feature>
<feature type="compositionally biased region" description="Low complexity" evidence="1">
    <location>
        <begin position="982"/>
        <end position="1002"/>
    </location>
</feature>
<feature type="domain" description="Protein kinase" evidence="2">
    <location>
        <begin position="1253"/>
        <end position="1565"/>
    </location>
</feature>
<name>A0A7M7T5W5_STRPU</name>
<feature type="compositionally biased region" description="Polar residues" evidence="1">
    <location>
        <begin position="143"/>
        <end position="192"/>
    </location>
</feature>
<feature type="region of interest" description="Disordered" evidence="1">
    <location>
        <begin position="434"/>
        <end position="486"/>
    </location>
</feature>
<dbReference type="RefSeq" id="XP_030856156.1">
    <property type="nucleotide sequence ID" value="XM_031000296.1"/>
</dbReference>
<feature type="region of interest" description="Disordered" evidence="1">
    <location>
        <begin position="529"/>
        <end position="585"/>
    </location>
</feature>
<dbReference type="GO" id="GO:2000145">
    <property type="term" value="P:regulation of cell motility"/>
    <property type="evidence" value="ECO:0000318"/>
    <property type="project" value="GO_Central"/>
</dbReference>
<reference evidence="4" key="1">
    <citation type="submission" date="2015-02" db="EMBL/GenBank/DDBJ databases">
        <title>Genome sequencing for Strongylocentrotus purpuratus.</title>
        <authorList>
            <person name="Murali S."/>
            <person name="Liu Y."/>
            <person name="Vee V."/>
            <person name="English A."/>
            <person name="Wang M."/>
            <person name="Skinner E."/>
            <person name="Han Y."/>
            <person name="Muzny D.M."/>
            <person name="Worley K.C."/>
            <person name="Gibbs R.A."/>
        </authorList>
    </citation>
    <scope>NUCLEOTIDE SEQUENCE</scope>
</reference>
<feature type="region of interest" description="Disordered" evidence="1">
    <location>
        <begin position="82"/>
        <end position="125"/>
    </location>
</feature>